<gene>
    <name evidence="8" type="ORF">ACOC_LOCUS9293</name>
</gene>
<evidence type="ECO:0000256" key="6">
    <source>
        <dbReference type="ARBA" id="ARBA00022801"/>
    </source>
</evidence>
<dbReference type="GO" id="GO:0005773">
    <property type="term" value="C:vacuole"/>
    <property type="evidence" value="ECO:0007669"/>
    <property type="project" value="GOC"/>
</dbReference>
<dbReference type="EMBL" id="UYYA01004275">
    <property type="protein sequence ID" value="VDM60878.1"/>
    <property type="molecule type" value="Genomic_DNA"/>
</dbReference>
<organism evidence="10">
    <name type="scientific">Angiostrongylus costaricensis</name>
    <name type="common">Nematode worm</name>
    <dbReference type="NCBI Taxonomy" id="334426"/>
    <lineage>
        <taxon>Eukaryota</taxon>
        <taxon>Metazoa</taxon>
        <taxon>Ecdysozoa</taxon>
        <taxon>Nematoda</taxon>
        <taxon>Chromadorea</taxon>
        <taxon>Rhabditida</taxon>
        <taxon>Rhabditina</taxon>
        <taxon>Rhabditomorpha</taxon>
        <taxon>Strongyloidea</taxon>
        <taxon>Metastrongylidae</taxon>
        <taxon>Angiostrongylus</taxon>
    </lineage>
</organism>
<dbReference type="STRING" id="334426.A0A0R3PTX8"/>
<dbReference type="GO" id="GO:0006624">
    <property type="term" value="P:vacuolar protein processing"/>
    <property type="evidence" value="ECO:0007669"/>
    <property type="project" value="TreeGrafter"/>
</dbReference>
<protein>
    <recommendedName>
        <fullName evidence="3">legumain</fullName>
        <ecNumber evidence="3">3.4.22.34</ecNumber>
    </recommendedName>
</protein>
<accession>A0A0R3PTX8</accession>
<dbReference type="Gene3D" id="3.40.50.1460">
    <property type="match status" value="1"/>
</dbReference>
<comment type="similarity">
    <text evidence="2">Belongs to the peptidase C13 family.</text>
</comment>
<sequence>MRLFSEVQNAQPSAKQKEDIHVLLVAGSNGWWNYRHQADVAHAYHLVRNNGIPESNIIVMMYDDIVNNPDNPYPGKLFNQPYGPDVYHGLKIDYRGDSVNPKNFLNVLQGKSNGVSGGNRRVLNSTTNDRVFVYFTDHGATGLIAFPDDILSKEDLNTALTNMHKEKRYSQLVFYLEACESGSMFDGVLKEQMNIYAMTASAPDESSWGTYCDNDMDLPCLGDLFSINWMQDSEKVHFYCIKLTFSII</sequence>
<evidence type="ECO:0000313" key="8">
    <source>
        <dbReference type="EMBL" id="VDM60878.1"/>
    </source>
</evidence>
<evidence type="ECO:0000256" key="4">
    <source>
        <dbReference type="ARBA" id="ARBA00022670"/>
    </source>
</evidence>
<name>A0A0R3PTX8_ANGCS</name>
<keyword evidence="4" id="KW-0645">Protease</keyword>
<evidence type="ECO:0000313" key="9">
    <source>
        <dbReference type="Proteomes" id="UP000267027"/>
    </source>
</evidence>
<reference evidence="8 9" key="2">
    <citation type="submission" date="2018-11" db="EMBL/GenBank/DDBJ databases">
        <authorList>
            <consortium name="Pathogen Informatics"/>
        </authorList>
    </citation>
    <scope>NUCLEOTIDE SEQUENCE [LARGE SCALE GENOMIC DNA]</scope>
    <source>
        <strain evidence="8 9">Costa Rica</strain>
    </source>
</reference>
<dbReference type="OMA" id="YIISHEA"/>
<dbReference type="PANTHER" id="PTHR12000">
    <property type="entry name" value="HEMOGLOBINASE FAMILY MEMBER"/>
    <property type="match status" value="1"/>
</dbReference>
<comment type="catalytic activity">
    <reaction evidence="1">
        <text>Hydrolysis of proteins and small molecule substrates at -Asn-|-Xaa- bonds.</text>
        <dbReference type="EC" id="3.4.22.34"/>
    </reaction>
</comment>
<dbReference type="PANTHER" id="PTHR12000:SF42">
    <property type="entry name" value="LEGUMAIN"/>
    <property type="match status" value="1"/>
</dbReference>
<keyword evidence="7" id="KW-0788">Thiol protease</keyword>
<evidence type="ECO:0000256" key="2">
    <source>
        <dbReference type="ARBA" id="ARBA00009941"/>
    </source>
</evidence>
<proteinExistence type="inferred from homology"/>
<dbReference type="Proteomes" id="UP000267027">
    <property type="component" value="Unassembled WGS sequence"/>
</dbReference>
<dbReference type="InterPro" id="IPR001096">
    <property type="entry name" value="Peptidase_C13"/>
</dbReference>
<dbReference type="PRINTS" id="PR00776">
    <property type="entry name" value="HEMOGLOBNASE"/>
</dbReference>
<keyword evidence="9" id="KW-1185">Reference proteome</keyword>
<dbReference type="GO" id="GO:0051603">
    <property type="term" value="P:proteolysis involved in protein catabolic process"/>
    <property type="evidence" value="ECO:0007669"/>
    <property type="project" value="TreeGrafter"/>
</dbReference>
<keyword evidence="5" id="KW-0732">Signal</keyword>
<keyword evidence="6" id="KW-0378">Hydrolase</keyword>
<dbReference type="Pfam" id="PF01650">
    <property type="entry name" value="Peptidase_C13"/>
    <property type="match status" value="1"/>
</dbReference>
<evidence type="ECO:0000256" key="7">
    <source>
        <dbReference type="ARBA" id="ARBA00022807"/>
    </source>
</evidence>
<evidence type="ECO:0000313" key="10">
    <source>
        <dbReference type="WBParaSite" id="ACOC_0000929201-mRNA-1"/>
    </source>
</evidence>
<evidence type="ECO:0000256" key="5">
    <source>
        <dbReference type="ARBA" id="ARBA00022729"/>
    </source>
</evidence>
<evidence type="ECO:0000256" key="3">
    <source>
        <dbReference type="ARBA" id="ARBA00012628"/>
    </source>
</evidence>
<evidence type="ECO:0000256" key="1">
    <source>
        <dbReference type="ARBA" id="ARBA00000810"/>
    </source>
</evidence>
<dbReference type="EC" id="3.4.22.34" evidence="3"/>
<dbReference type="FunFam" id="3.40.50.1460:FF:000006">
    <property type="entry name" value="Legumain"/>
    <property type="match status" value="1"/>
</dbReference>
<dbReference type="OrthoDB" id="192611at2759"/>
<dbReference type="GO" id="GO:0004197">
    <property type="term" value="F:cysteine-type endopeptidase activity"/>
    <property type="evidence" value="ECO:0007669"/>
    <property type="project" value="UniProtKB-EC"/>
</dbReference>
<reference evidence="10" key="1">
    <citation type="submission" date="2017-02" db="UniProtKB">
        <authorList>
            <consortium name="WormBaseParasite"/>
        </authorList>
    </citation>
    <scope>IDENTIFICATION</scope>
</reference>
<dbReference type="WBParaSite" id="ACOC_0000929201-mRNA-1">
    <property type="protein sequence ID" value="ACOC_0000929201-mRNA-1"/>
    <property type="gene ID" value="ACOC_0000929201"/>
</dbReference>
<dbReference type="AlphaFoldDB" id="A0A0R3PTX8"/>